<evidence type="ECO:0000313" key="2">
    <source>
        <dbReference type="Proteomes" id="UP001303046"/>
    </source>
</evidence>
<gene>
    <name evidence="1" type="primary">Necator_chrV.g19232</name>
    <name evidence="1" type="ORF">RB195_014440</name>
</gene>
<dbReference type="EMBL" id="JAVFWL010000005">
    <property type="protein sequence ID" value="KAK6756050.1"/>
    <property type="molecule type" value="Genomic_DNA"/>
</dbReference>
<comment type="caution">
    <text evidence="1">The sequence shown here is derived from an EMBL/GenBank/DDBJ whole genome shotgun (WGS) entry which is preliminary data.</text>
</comment>
<sequence length="79" mass="9005">MMQARKFKYNVIGSETIRRYLLNAVYETEELFLKTCDSRGVGGIRDESIESIAENIDSFEQFTTQIGSLHVKRCDPALA</sequence>
<reference evidence="1 2" key="1">
    <citation type="submission" date="2023-08" db="EMBL/GenBank/DDBJ databases">
        <title>A Necator americanus chromosomal reference genome.</title>
        <authorList>
            <person name="Ilik V."/>
            <person name="Petrzelkova K.J."/>
            <person name="Pardy F."/>
            <person name="Fuh T."/>
            <person name="Niatou-Singa F.S."/>
            <person name="Gouil Q."/>
            <person name="Baker L."/>
            <person name="Ritchie M.E."/>
            <person name="Jex A.R."/>
            <person name="Gazzola D."/>
            <person name="Li H."/>
            <person name="Toshio Fujiwara R."/>
            <person name="Zhan B."/>
            <person name="Aroian R.V."/>
            <person name="Pafco B."/>
            <person name="Schwarz E.M."/>
        </authorList>
    </citation>
    <scope>NUCLEOTIDE SEQUENCE [LARGE SCALE GENOMIC DNA]</scope>
    <source>
        <strain evidence="1 2">Aroian</strain>
        <tissue evidence="1">Whole animal</tissue>
    </source>
</reference>
<evidence type="ECO:0000313" key="1">
    <source>
        <dbReference type="EMBL" id="KAK6756050.1"/>
    </source>
</evidence>
<organism evidence="1 2">
    <name type="scientific">Necator americanus</name>
    <name type="common">Human hookworm</name>
    <dbReference type="NCBI Taxonomy" id="51031"/>
    <lineage>
        <taxon>Eukaryota</taxon>
        <taxon>Metazoa</taxon>
        <taxon>Ecdysozoa</taxon>
        <taxon>Nematoda</taxon>
        <taxon>Chromadorea</taxon>
        <taxon>Rhabditida</taxon>
        <taxon>Rhabditina</taxon>
        <taxon>Rhabditomorpha</taxon>
        <taxon>Strongyloidea</taxon>
        <taxon>Ancylostomatidae</taxon>
        <taxon>Bunostominae</taxon>
        <taxon>Necator</taxon>
    </lineage>
</organism>
<keyword evidence="2" id="KW-1185">Reference proteome</keyword>
<name>A0ABR1E041_NECAM</name>
<protein>
    <submittedName>
        <fullName evidence="1">Uncharacterized protein</fullName>
    </submittedName>
</protein>
<accession>A0ABR1E041</accession>
<proteinExistence type="predicted"/>
<dbReference type="Proteomes" id="UP001303046">
    <property type="component" value="Unassembled WGS sequence"/>
</dbReference>